<organism evidence="1 2">
    <name type="scientific">Mucor circinelloides f. circinelloides (strain 1006PhL)</name>
    <name type="common">Mucormycosis agent</name>
    <name type="synonym">Calyptromyces circinelloides</name>
    <dbReference type="NCBI Taxonomy" id="1220926"/>
    <lineage>
        <taxon>Eukaryota</taxon>
        <taxon>Fungi</taxon>
        <taxon>Fungi incertae sedis</taxon>
        <taxon>Mucoromycota</taxon>
        <taxon>Mucoromycotina</taxon>
        <taxon>Mucoromycetes</taxon>
        <taxon>Mucorales</taxon>
        <taxon>Mucorineae</taxon>
        <taxon>Mucoraceae</taxon>
        <taxon>Mucor</taxon>
    </lineage>
</organism>
<name>S2JGG7_MUCC1</name>
<dbReference type="InParanoid" id="S2JGG7"/>
<evidence type="ECO:0000313" key="1">
    <source>
        <dbReference type="EMBL" id="EPB89376.1"/>
    </source>
</evidence>
<dbReference type="InterPro" id="IPR041404">
    <property type="entry name" value="DUF5588"/>
</dbReference>
<protein>
    <submittedName>
        <fullName evidence="1">Uncharacterized protein</fullName>
    </submittedName>
</protein>
<dbReference type="OrthoDB" id="2124108at2759"/>
<dbReference type="eggNOG" id="ENOG502RAEB">
    <property type="taxonomic scope" value="Eukaryota"/>
</dbReference>
<dbReference type="PANTHER" id="PTHR31919:SF1">
    <property type="entry name" value="ZINC FINGERS AND HOMEOBOXES PROTEIN 1, ISOFORM 2"/>
    <property type="match status" value="1"/>
</dbReference>
<reference evidence="2" key="1">
    <citation type="submission" date="2013-05" db="EMBL/GenBank/DDBJ databases">
        <title>The Genome sequence of Mucor circinelloides f. circinelloides 1006PhL.</title>
        <authorList>
            <consortium name="The Broad Institute Genomics Platform"/>
            <person name="Cuomo C."/>
            <person name="Earl A."/>
            <person name="Findley K."/>
            <person name="Lee S.C."/>
            <person name="Walker B."/>
            <person name="Young S."/>
            <person name="Zeng Q."/>
            <person name="Gargeya S."/>
            <person name="Fitzgerald M."/>
            <person name="Haas B."/>
            <person name="Abouelleil A."/>
            <person name="Allen A.W."/>
            <person name="Alvarado L."/>
            <person name="Arachchi H.M."/>
            <person name="Berlin A.M."/>
            <person name="Chapman S.B."/>
            <person name="Gainer-Dewar J."/>
            <person name="Goldberg J."/>
            <person name="Griggs A."/>
            <person name="Gujja S."/>
            <person name="Hansen M."/>
            <person name="Howarth C."/>
            <person name="Imamovic A."/>
            <person name="Ireland A."/>
            <person name="Larimer J."/>
            <person name="McCowan C."/>
            <person name="Murphy C."/>
            <person name="Pearson M."/>
            <person name="Poon T.W."/>
            <person name="Priest M."/>
            <person name="Roberts A."/>
            <person name="Saif S."/>
            <person name="Shea T."/>
            <person name="Sisk P."/>
            <person name="Sykes S."/>
            <person name="Wortman J."/>
            <person name="Nusbaum C."/>
            <person name="Birren B."/>
        </authorList>
    </citation>
    <scope>NUCLEOTIDE SEQUENCE [LARGE SCALE GENOMIC DNA]</scope>
    <source>
        <strain evidence="2">1006PhL</strain>
    </source>
</reference>
<dbReference type="VEuPathDB" id="FungiDB:HMPREF1544_03745"/>
<dbReference type="AlphaFoldDB" id="S2JGG7"/>
<accession>S2JGG7</accession>
<dbReference type="EMBL" id="KE123935">
    <property type="protein sequence ID" value="EPB89376.1"/>
    <property type="molecule type" value="Genomic_DNA"/>
</dbReference>
<dbReference type="Proteomes" id="UP000014254">
    <property type="component" value="Unassembled WGS sequence"/>
</dbReference>
<gene>
    <name evidence="1" type="ORF">HMPREF1544_03745</name>
</gene>
<dbReference type="OMA" id="ETDGWFH"/>
<keyword evidence="2" id="KW-1185">Reference proteome</keyword>
<evidence type="ECO:0000313" key="2">
    <source>
        <dbReference type="Proteomes" id="UP000014254"/>
    </source>
</evidence>
<dbReference type="PANTHER" id="PTHR31919">
    <property type="entry name" value="ZINC FINGERS AND HOMEOBOXES PROTEIN 1, ISOFORM 2"/>
    <property type="match status" value="1"/>
</dbReference>
<sequence>MSLEEEQDGLFGFDFDEDDFETKKERIIPEQADYQAKIETDGWFHENDKSIDELMLEQHGPNEVKNAIEHDYFYKRYDRALTTALGYIRVVKTSDQCKVTGTKEITDIAMHCAAKLNRLDTLNELLDLDKSHTQDLGLYLVRAKFYPLVGRYAEAIDTCVLYHKERKLDYRIWSIMADVFIRSAQQSPVNNAEDEMRYHLANLSMQRALHIVKTSRWKTNIDFVKKRLDRDLQGLESRLQQTVDLGGNADKFVEWMSSISAAADQDKTIKASGLSEFDWQHVIWIYKDWALRQDLDLDDDIKAVKDM</sequence>
<proteinExistence type="predicted"/>